<feature type="region of interest" description="Disordered" evidence="1">
    <location>
        <begin position="1"/>
        <end position="48"/>
    </location>
</feature>
<dbReference type="AlphaFoldDB" id="A0A9P6EBZ9"/>
<comment type="caution">
    <text evidence="3">The sequence shown here is derived from an EMBL/GenBank/DDBJ whole genome shotgun (WGS) entry which is preliminary data.</text>
</comment>
<evidence type="ECO:0000256" key="1">
    <source>
        <dbReference type="SAM" id="MobiDB-lite"/>
    </source>
</evidence>
<feature type="compositionally biased region" description="Acidic residues" evidence="1">
    <location>
        <begin position="14"/>
        <end position="33"/>
    </location>
</feature>
<accession>A0A9P6EBZ9</accession>
<gene>
    <name evidence="3" type="ORF">CPB83DRAFT_497684</name>
</gene>
<evidence type="ECO:0000313" key="3">
    <source>
        <dbReference type="EMBL" id="KAF9526244.1"/>
    </source>
</evidence>
<feature type="compositionally biased region" description="Basic and acidic residues" evidence="1">
    <location>
        <begin position="1"/>
        <end position="12"/>
    </location>
</feature>
<name>A0A9P6EBZ9_9AGAR</name>
<evidence type="ECO:0000313" key="4">
    <source>
        <dbReference type="Proteomes" id="UP000807306"/>
    </source>
</evidence>
<feature type="domain" description="DUF8191" evidence="2">
    <location>
        <begin position="152"/>
        <end position="232"/>
    </location>
</feature>
<protein>
    <recommendedName>
        <fullName evidence="2">DUF8191 domain-containing protein</fullName>
    </recommendedName>
</protein>
<feature type="region of interest" description="Disordered" evidence="1">
    <location>
        <begin position="265"/>
        <end position="301"/>
    </location>
</feature>
<feature type="compositionally biased region" description="Basic and acidic residues" evidence="1">
    <location>
        <begin position="276"/>
        <end position="301"/>
    </location>
</feature>
<dbReference type="Pfam" id="PF26609">
    <property type="entry name" value="DUF8191"/>
    <property type="match status" value="1"/>
</dbReference>
<dbReference type="Proteomes" id="UP000807306">
    <property type="component" value="Unassembled WGS sequence"/>
</dbReference>
<dbReference type="EMBL" id="MU157874">
    <property type="protein sequence ID" value="KAF9526244.1"/>
    <property type="molecule type" value="Genomic_DNA"/>
</dbReference>
<evidence type="ECO:0000259" key="2">
    <source>
        <dbReference type="Pfam" id="PF26609"/>
    </source>
</evidence>
<proteinExistence type="predicted"/>
<feature type="region of interest" description="Disordered" evidence="1">
    <location>
        <begin position="340"/>
        <end position="397"/>
    </location>
</feature>
<keyword evidence="4" id="KW-1185">Reference proteome</keyword>
<sequence>MTLLDDENRVGEDGNQDEDEEEDDDDDDDDAEGQESGASNQSINEKEEELREPFFDGEFYRCLDCGFEVFQGRCESCGLMLIYSESEHGVVDSSLTTDDNFAIHPDRSLIPRGTTPLLEYFPSEEDEFPPSEYLPSYTPLRRPSRIDEYHQLRRRGATRLMCETFGLSFTYEDGIYAWADAQLFEDFSGPKMKEGDTWKIHLGRRIHLDDDDLDGSGFIEALLEETVYFPAAIDVSFGEREFRDWDTTEETDGIWVTKIRPRLESDNEEATTTSSIHKDGDSPKHASSHDGLFKHGSQEHDGALRSNVYETDVDEVEEVNQEIMALYPGFTRYDLNWAGAQEKEDEGDDEAAGSSSRTMDDENEQMDISASDSFDSDFDSDEDLSGDDMVAVPWYSK</sequence>
<organism evidence="3 4">
    <name type="scientific">Crepidotus variabilis</name>
    <dbReference type="NCBI Taxonomy" id="179855"/>
    <lineage>
        <taxon>Eukaryota</taxon>
        <taxon>Fungi</taxon>
        <taxon>Dikarya</taxon>
        <taxon>Basidiomycota</taxon>
        <taxon>Agaricomycotina</taxon>
        <taxon>Agaricomycetes</taxon>
        <taxon>Agaricomycetidae</taxon>
        <taxon>Agaricales</taxon>
        <taxon>Agaricineae</taxon>
        <taxon>Crepidotaceae</taxon>
        <taxon>Crepidotus</taxon>
    </lineage>
</organism>
<dbReference type="OrthoDB" id="3063271at2759"/>
<reference evidence="3" key="1">
    <citation type="submission" date="2020-11" db="EMBL/GenBank/DDBJ databases">
        <authorList>
            <consortium name="DOE Joint Genome Institute"/>
            <person name="Ahrendt S."/>
            <person name="Riley R."/>
            <person name="Andreopoulos W."/>
            <person name="Labutti K."/>
            <person name="Pangilinan J."/>
            <person name="Ruiz-Duenas F.J."/>
            <person name="Barrasa J.M."/>
            <person name="Sanchez-Garcia M."/>
            <person name="Camarero S."/>
            <person name="Miyauchi S."/>
            <person name="Serrano A."/>
            <person name="Linde D."/>
            <person name="Babiker R."/>
            <person name="Drula E."/>
            <person name="Ayuso-Fernandez I."/>
            <person name="Pacheco R."/>
            <person name="Padilla G."/>
            <person name="Ferreira P."/>
            <person name="Barriuso J."/>
            <person name="Kellner H."/>
            <person name="Castanera R."/>
            <person name="Alfaro M."/>
            <person name="Ramirez L."/>
            <person name="Pisabarro A.G."/>
            <person name="Kuo A."/>
            <person name="Tritt A."/>
            <person name="Lipzen A."/>
            <person name="He G."/>
            <person name="Yan M."/>
            <person name="Ng V."/>
            <person name="Cullen D."/>
            <person name="Martin F."/>
            <person name="Rosso M.-N."/>
            <person name="Henrissat B."/>
            <person name="Hibbett D."/>
            <person name="Martinez A.T."/>
            <person name="Grigoriev I.V."/>
        </authorList>
    </citation>
    <scope>NUCLEOTIDE SEQUENCE</scope>
    <source>
        <strain evidence="3">CBS 506.95</strain>
    </source>
</reference>
<feature type="compositionally biased region" description="Acidic residues" evidence="1">
    <location>
        <begin position="374"/>
        <end position="386"/>
    </location>
</feature>
<dbReference type="InterPro" id="IPR058504">
    <property type="entry name" value="DUF8191"/>
</dbReference>